<dbReference type="Proteomes" id="UP000658514">
    <property type="component" value="Unassembled WGS sequence"/>
</dbReference>
<evidence type="ECO:0000256" key="1">
    <source>
        <dbReference type="SAM" id="Phobius"/>
    </source>
</evidence>
<gene>
    <name evidence="2" type="ORF">H6G24_13980</name>
</gene>
<keyword evidence="3" id="KW-1185">Reference proteome</keyword>
<feature type="transmembrane region" description="Helical" evidence="1">
    <location>
        <begin position="12"/>
        <end position="31"/>
    </location>
</feature>
<keyword evidence="1" id="KW-1133">Transmembrane helix</keyword>
<keyword evidence="1" id="KW-0472">Membrane</keyword>
<accession>A0ABR8A9D8</accession>
<dbReference type="EMBL" id="JACJQH010000019">
    <property type="protein sequence ID" value="MBD2196595.1"/>
    <property type="molecule type" value="Genomic_DNA"/>
</dbReference>
<sequence length="58" mass="6091">MSSQQGNVPPGMYIALIIVMWIGGIVIMDYIPESNIAMRRAIGGILLGMTAVLAKGAS</sequence>
<proteinExistence type="predicted"/>
<comment type="caution">
    <text evidence="2">The sequence shown here is derived from an EMBL/GenBank/DDBJ whole genome shotgun (WGS) entry which is preliminary data.</text>
</comment>
<keyword evidence="1" id="KW-0812">Transmembrane</keyword>
<reference evidence="2 3" key="1">
    <citation type="journal article" date="2020" name="ISME J.">
        <title>Comparative genomics reveals insights into cyanobacterial evolution and habitat adaptation.</title>
        <authorList>
            <person name="Chen M.Y."/>
            <person name="Teng W.K."/>
            <person name="Zhao L."/>
            <person name="Hu C.X."/>
            <person name="Zhou Y.K."/>
            <person name="Han B.P."/>
            <person name="Song L.R."/>
            <person name="Shu W.S."/>
        </authorList>
    </citation>
    <scope>NUCLEOTIDE SEQUENCE [LARGE SCALE GENOMIC DNA]</scope>
    <source>
        <strain evidence="2 3">FACHB-288</strain>
    </source>
</reference>
<protein>
    <submittedName>
        <fullName evidence="2">Uncharacterized protein</fullName>
    </submittedName>
</protein>
<name>A0ABR8A9D8_9CYAN</name>
<evidence type="ECO:0000313" key="3">
    <source>
        <dbReference type="Proteomes" id="UP000658514"/>
    </source>
</evidence>
<evidence type="ECO:0000313" key="2">
    <source>
        <dbReference type="EMBL" id="MBD2196595.1"/>
    </source>
</evidence>
<dbReference type="RefSeq" id="WP_190548574.1">
    <property type="nucleotide sequence ID" value="NZ_CAWPNO010000050.1"/>
</dbReference>
<organism evidence="2 3">
    <name type="scientific">Calothrix parietina FACHB-288</name>
    <dbReference type="NCBI Taxonomy" id="2692896"/>
    <lineage>
        <taxon>Bacteria</taxon>
        <taxon>Bacillati</taxon>
        <taxon>Cyanobacteriota</taxon>
        <taxon>Cyanophyceae</taxon>
        <taxon>Nostocales</taxon>
        <taxon>Calotrichaceae</taxon>
        <taxon>Calothrix</taxon>
    </lineage>
</organism>